<gene>
    <name evidence="2" type="ORF">M0812_07719</name>
    <name evidence="3" type="ORF">M0813_26913</name>
</gene>
<sequence length="152" mass="18542">MGNNLESYQKDLEGSSENEPFEKKVHFFFITVTYDPRDILPNRVRFEIEKDYFRILTFGGKHIESHGWDSVRDWSGCKNKLRIRISNTNIFFQTNSAEKIHHELQFFKRHHNQWLEQNEKERQEKTKIHEKILEQQNYNELEQQLKETDKNK</sequence>
<protein>
    <submittedName>
        <fullName evidence="2">Uncharacterized protein</fullName>
    </submittedName>
</protein>
<proteinExistence type="predicted"/>
<comment type="caution">
    <text evidence="2">The sequence shown here is derived from an EMBL/GenBank/DDBJ whole genome shotgun (WGS) entry which is preliminary data.</text>
</comment>
<dbReference type="Proteomes" id="UP001146793">
    <property type="component" value="Unassembled WGS sequence"/>
</dbReference>
<name>A0AAV8A1P8_9EUKA</name>
<dbReference type="EMBL" id="JAOAOG010000239">
    <property type="protein sequence ID" value="KAJ6237355.1"/>
    <property type="molecule type" value="Genomic_DNA"/>
</dbReference>
<evidence type="ECO:0000313" key="5">
    <source>
        <dbReference type="Proteomes" id="UP001150062"/>
    </source>
</evidence>
<accession>A0AAV8A1P8</accession>
<evidence type="ECO:0000313" key="4">
    <source>
        <dbReference type="Proteomes" id="UP001146793"/>
    </source>
</evidence>
<feature type="coiled-coil region" evidence="1">
    <location>
        <begin position="115"/>
        <end position="151"/>
    </location>
</feature>
<evidence type="ECO:0000256" key="1">
    <source>
        <dbReference type="SAM" id="Coils"/>
    </source>
</evidence>
<evidence type="ECO:0000313" key="2">
    <source>
        <dbReference type="EMBL" id="KAJ3447485.1"/>
    </source>
</evidence>
<evidence type="ECO:0000313" key="3">
    <source>
        <dbReference type="EMBL" id="KAJ6237355.1"/>
    </source>
</evidence>
<keyword evidence="1" id="KW-0175">Coiled coil</keyword>
<dbReference type="Proteomes" id="UP001150062">
    <property type="component" value="Unassembled WGS sequence"/>
</dbReference>
<dbReference type="EMBL" id="JANTQA010000016">
    <property type="protein sequence ID" value="KAJ3447485.1"/>
    <property type="molecule type" value="Genomic_DNA"/>
</dbReference>
<reference evidence="2" key="2">
    <citation type="submission" date="2022-08" db="EMBL/GenBank/DDBJ databases">
        <title>Novel sulphate-reducing endosymbionts in the free-living metamonad Anaeramoeba.</title>
        <authorList>
            <person name="Jerlstrom-Hultqvist J."/>
            <person name="Cepicka I."/>
            <person name="Gallot-Lavallee L."/>
            <person name="Salas-Leiva D."/>
            <person name="Curtis B.A."/>
            <person name="Zahonova K."/>
            <person name="Pipaliya S."/>
            <person name="Dacks J."/>
            <person name="Roger A.J."/>
        </authorList>
    </citation>
    <scope>NUCLEOTIDE SEQUENCE</scope>
    <source>
        <strain evidence="2">Busselton2</strain>
    </source>
</reference>
<reference evidence="3" key="1">
    <citation type="submission" date="2022-08" db="EMBL/GenBank/DDBJ databases">
        <title>Novel sulfate-reducing endosymbionts in the free-living metamonad Anaeramoeba.</title>
        <authorList>
            <person name="Jerlstrom-Hultqvist J."/>
            <person name="Cepicka I."/>
            <person name="Gallot-Lavallee L."/>
            <person name="Salas-Leiva D."/>
            <person name="Curtis B.A."/>
            <person name="Zahonova K."/>
            <person name="Pipaliya S."/>
            <person name="Dacks J."/>
            <person name="Roger A.J."/>
        </authorList>
    </citation>
    <scope>NUCLEOTIDE SEQUENCE</scope>
    <source>
        <strain evidence="3">Schooner1</strain>
    </source>
</reference>
<organism evidence="2 4">
    <name type="scientific">Anaeramoeba flamelloides</name>
    <dbReference type="NCBI Taxonomy" id="1746091"/>
    <lineage>
        <taxon>Eukaryota</taxon>
        <taxon>Metamonada</taxon>
        <taxon>Anaeramoebidae</taxon>
        <taxon>Anaeramoeba</taxon>
    </lineage>
</organism>
<dbReference type="AlphaFoldDB" id="A0AAV8A1P8"/>
<keyword evidence="5" id="KW-1185">Reference proteome</keyword>